<dbReference type="GO" id="GO:0008160">
    <property type="term" value="F:protein tyrosine phosphatase activator activity"/>
    <property type="evidence" value="ECO:0007669"/>
    <property type="project" value="TreeGrafter"/>
</dbReference>
<dbReference type="GO" id="GO:0003755">
    <property type="term" value="F:peptidyl-prolyl cis-trans isomerase activity"/>
    <property type="evidence" value="ECO:0007669"/>
    <property type="project" value="UniProtKB-KW"/>
</dbReference>
<feature type="compositionally biased region" description="Low complexity" evidence="9">
    <location>
        <begin position="26"/>
        <end position="47"/>
    </location>
</feature>
<dbReference type="GeneID" id="37014255"/>
<comment type="function">
    <text evidence="7">PPIases accelerate the folding of proteins. It catalyzes the cis-trans isomerization of proline imidic peptide bonds in oligopeptides. Acts as a regulatory subunit for PP2A-like phosphatases modulating their activity or substrate specificity, probably by inducing a conformational change in the catalytic subunit, a direct target of the PPIase. Can reactivate inactive phosphatase PP2A-phosphatase methylesterase complexes (PP2Ai) in presence of ATP and Mg(2+) by dissociating the inactive form from the complex.</text>
</comment>
<evidence type="ECO:0000256" key="1">
    <source>
        <dbReference type="ARBA" id="ARBA00000971"/>
    </source>
</evidence>
<keyword evidence="4 8" id="KW-0963">Cytoplasm</keyword>
<dbReference type="InterPro" id="IPR043170">
    <property type="entry name" value="PTPA_C_lid"/>
</dbReference>
<dbReference type="EMBL" id="KZ819327">
    <property type="protein sequence ID" value="PWN20694.1"/>
    <property type="molecule type" value="Genomic_DNA"/>
</dbReference>
<comment type="catalytic activity">
    <reaction evidence="1 8">
        <text>[protein]-peptidylproline (omega=180) = [protein]-peptidylproline (omega=0)</text>
        <dbReference type="Rhea" id="RHEA:16237"/>
        <dbReference type="Rhea" id="RHEA-COMP:10747"/>
        <dbReference type="Rhea" id="RHEA-COMP:10748"/>
        <dbReference type="ChEBI" id="CHEBI:83833"/>
        <dbReference type="ChEBI" id="CHEBI:83834"/>
        <dbReference type="EC" id="5.2.1.8"/>
    </reaction>
</comment>
<dbReference type="AlphaFoldDB" id="A0A316U770"/>
<evidence type="ECO:0000256" key="8">
    <source>
        <dbReference type="RuleBase" id="RU361210"/>
    </source>
</evidence>
<feature type="compositionally biased region" description="Polar residues" evidence="9">
    <location>
        <begin position="61"/>
        <end position="77"/>
    </location>
</feature>
<evidence type="ECO:0000256" key="4">
    <source>
        <dbReference type="ARBA" id="ARBA00022490"/>
    </source>
</evidence>
<sequence>MSPSIAMPRLPTDEASRSILADKLRSAALSDGPSSASASASSSSSPSAPVPAPLTDGGNVMPTSSPSEEAQTVTVSDVNRAPPPPPIATSSAAPAKETAPQPQPPLPYHEPPKPLNPQELMFATPTKRIVSPASLKRFQNSEAFSEILGLTQALNESVKGKKLTDEVHESEVIKSILAVLSTISSLVNETPAVENAASRFGNPAFRDLYQKIKAQLRSLHESIPGLKAMKSNGGQGVDAVDEVAVYFQECWGNEERIDYGSGMELNFLCWLLCLVKVGLIDLSRDGPALVLRVFWSYIQVMRKIQSTYWLEPAGSHGVWGLDDYHFLPFVFGSAQLVPHRHLRPKSIHDAEITSEFSKHYMYFACIEFINSIKTASLRWHSPMLDDISSVKTWSKVNEGMLKMYKAEVLSKLPIAQHIFFGSLLKFPPVKPGEEEEEEEGGAAGVDACGHSHPHGPAAPGGGELVGEGQAAGWGDCCGIPIPSVFAAAEEEKEKARRANGVSVGGAVKRVPFD</sequence>
<dbReference type="RefSeq" id="XP_025347854.1">
    <property type="nucleotide sequence ID" value="XM_025492521.1"/>
</dbReference>
<dbReference type="STRING" id="1684307.A0A316U770"/>
<dbReference type="CDD" id="cd04087">
    <property type="entry name" value="PTPA"/>
    <property type="match status" value="1"/>
</dbReference>
<dbReference type="GO" id="GO:0000159">
    <property type="term" value="C:protein phosphatase type 2A complex"/>
    <property type="evidence" value="ECO:0007669"/>
    <property type="project" value="TreeGrafter"/>
</dbReference>
<name>A0A316U770_9BASI</name>
<reference evidence="10 11" key="1">
    <citation type="journal article" date="2018" name="Mol. Biol. Evol.">
        <title>Broad Genomic Sampling Reveals a Smut Pathogenic Ancestry of the Fungal Clade Ustilaginomycotina.</title>
        <authorList>
            <person name="Kijpornyongpan T."/>
            <person name="Mondo S.J."/>
            <person name="Barry K."/>
            <person name="Sandor L."/>
            <person name="Lee J."/>
            <person name="Lipzen A."/>
            <person name="Pangilinan J."/>
            <person name="LaButti K."/>
            <person name="Hainaut M."/>
            <person name="Henrissat B."/>
            <person name="Grigoriev I.V."/>
            <person name="Spatafora J.W."/>
            <person name="Aime M.C."/>
        </authorList>
    </citation>
    <scope>NUCLEOTIDE SEQUENCE [LARGE SCALE GENOMIC DNA]</scope>
    <source>
        <strain evidence="10 11">MCA 4718</strain>
    </source>
</reference>
<evidence type="ECO:0000256" key="3">
    <source>
        <dbReference type="ARBA" id="ARBA00011019"/>
    </source>
</evidence>
<dbReference type="GO" id="GO:0005634">
    <property type="term" value="C:nucleus"/>
    <property type="evidence" value="ECO:0007669"/>
    <property type="project" value="TreeGrafter"/>
</dbReference>
<keyword evidence="5 8" id="KW-0697">Rotamase</keyword>
<dbReference type="PANTHER" id="PTHR10012">
    <property type="entry name" value="SERINE/THREONINE-PROTEIN PHOSPHATASE 2A REGULATORY SUBUNIT B"/>
    <property type="match status" value="1"/>
</dbReference>
<feature type="region of interest" description="Disordered" evidence="9">
    <location>
        <begin position="1"/>
        <end position="119"/>
    </location>
</feature>
<evidence type="ECO:0000256" key="6">
    <source>
        <dbReference type="ARBA" id="ARBA00023235"/>
    </source>
</evidence>
<dbReference type="FunFam" id="1.20.120.1150:FF:000002">
    <property type="entry name" value="Serine/threonine-protein phosphatase 2A activator"/>
    <property type="match status" value="1"/>
</dbReference>
<keyword evidence="11" id="KW-1185">Reference proteome</keyword>
<feature type="compositionally biased region" description="Basic and acidic residues" evidence="9">
    <location>
        <begin position="11"/>
        <end position="25"/>
    </location>
</feature>
<feature type="compositionally biased region" description="Low complexity" evidence="9">
    <location>
        <begin position="447"/>
        <end position="457"/>
    </location>
</feature>
<evidence type="ECO:0000256" key="2">
    <source>
        <dbReference type="ARBA" id="ARBA00004496"/>
    </source>
</evidence>
<protein>
    <recommendedName>
        <fullName evidence="8">Serine/threonine-protein phosphatase 2A activator</fullName>
        <ecNumber evidence="8">5.2.1.8</ecNumber>
    </recommendedName>
    <alternativeName>
        <fullName evidence="8">Phosphotyrosyl phosphatase activator</fullName>
    </alternativeName>
</protein>
<feature type="compositionally biased region" description="Pro residues" evidence="9">
    <location>
        <begin position="101"/>
        <end position="115"/>
    </location>
</feature>
<evidence type="ECO:0000256" key="7">
    <source>
        <dbReference type="ARBA" id="ARBA00025287"/>
    </source>
</evidence>
<accession>A0A316U770</accession>
<dbReference type="EC" id="5.2.1.8" evidence="8"/>
<organism evidence="10 11">
    <name type="scientific">Pseudomicrostroma glucosiphilum</name>
    <dbReference type="NCBI Taxonomy" id="1684307"/>
    <lineage>
        <taxon>Eukaryota</taxon>
        <taxon>Fungi</taxon>
        <taxon>Dikarya</taxon>
        <taxon>Basidiomycota</taxon>
        <taxon>Ustilaginomycotina</taxon>
        <taxon>Exobasidiomycetes</taxon>
        <taxon>Microstromatales</taxon>
        <taxon>Microstromatales incertae sedis</taxon>
        <taxon>Pseudomicrostroma</taxon>
    </lineage>
</organism>
<evidence type="ECO:0000256" key="5">
    <source>
        <dbReference type="ARBA" id="ARBA00023110"/>
    </source>
</evidence>
<dbReference type="PANTHER" id="PTHR10012:SF5">
    <property type="entry name" value="SERINE_THREONINE-PROTEIN PHOSPHATASE 2A ACTIVATOR 2"/>
    <property type="match status" value="1"/>
</dbReference>
<dbReference type="GO" id="GO:0007052">
    <property type="term" value="P:mitotic spindle organization"/>
    <property type="evidence" value="ECO:0007669"/>
    <property type="project" value="TreeGrafter"/>
</dbReference>
<gene>
    <name evidence="10" type="ORF">BCV69DRAFT_282914</name>
</gene>
<feature type="region of interest" description="Disordered" evidence="9">
    <location>
        <begin position="430"/>
        <end position="465"/>
    </location>
</feature>
<dbReference type="InterPro" id="IPR037218">
    <property type="entry name" value="PTPA_sf"/>
</dbReference>
<dbReference type="Gene3D" id="1.20.120.1150">
    <property type="match status" value="1"/>
</dbReference>
<dbReference type="Pfam" id="PF03095">
    <property type="entry name" value="PTPA"/>
    <property type="match status" value="1"/>
</dbReference>
<evidence type="ECO:0000313" key="10">
    <source>
        <dbReference type="EMBL" id="PWN20694.1"/>
    </source>
</evidence>
<evidence type="ECO:0000256" key="9">
    <source>
        <dbReference type="SAM" id="MobiDB-lite"/>
    </source>
</evidence>
<dbReference type="SUPFAM" id="SSF140984">
    <property type="entry name" value="PTPA-like"/>
    <property type="match status" value="1"/>
</dbReference>
<dbReference type="GO" id="GO:0005737">
    <property type="term" value="C:cytoplasm"/>
    <property type="evidence" value="ECO:0007669"/>
    <property type="project" value="UniProtKB-SubCell"/>
</dbReference>
<keyword evidence="6 8" id="KW-0413">Isomerase</keyword>
<dbReference type="Proteomes" id="UP000245942">
    <property type="component" value="Unassembled WGS sequence"/>
</dbReference>
<dbReference type="OrthoDB" id="16120at2759"/>
<comment type="similarity">
    <text evidence="3 8">Belongs to the PTPA-type PPIase family.</text>
</comment>
<evidence type="ECO:0000313" key="11">
    <source>
        <dbReference type="Proteomes" id="UP000245942"/>
    </source>
</evidence>
<proteinExistence type="inferred from homology"/>
<comment type="subcellular location">
    <subcellularLocation>
        <location evidence="2 8">Cytoplasm</location>
    </subcellularLocation>
</comment>
<dbReference type="InterPro" id="IPR004327">
    <property type="entry name" value="Phstyr_phstse_ac"/>
</dbReference>